<proteinExistence type="predicted"/>
<feature type="transmembrane region" description="Helical" evidence="1">
    <location>
        <begin position="310"/>
        <end position="327"/>
    </location>
</feature>
<reference evidence="2 3" key="1">
    <citation type="submission" date="2024-04" db="EMBL/GenBank/DDBJ databases">
        <title>Human intestinal bacterial collection.</title>
        <authorList>
            <person name="Pauvert C."/>
            <person name="Hitch T.C.A."/>
            <person name="Clavel T."/>
        </authorList>
    </citation>
    <scope>NUCLEOTIDE SEQUENCE [LARGE SCALE GENOMIC DNA]</scope>
    <source>
        <strain evidence="2 3">CLA-SR-H026</strain>
    </source>
</reference>
<accession>A0ABV1J7D4</accession>
<gene>
    <name evidence="2" type="ORF">AAA081_03495</name>
</gene>
<keyword evidence="1" id="KW-1133">Transmembrane helix</keyword>
<evidence type="ECO:0000256" key="1">
    <source>
        <dbReference type="SAM" id="Phobius"/>
    </source>
</evidence>
<feature type="transmembrane region" description="Helical" evidence="1">
    <location>
        <begin position="231"/>
        <end position="254"/>
    </location>
</feature>
<comment type="caution">
    <text evidence="2">The sequence shown here is derived from an EMBL/GenBank/DDBJ whole genome shotgun (WGS) entry which is preliminary data.</text>
</comment>
<dbReference type="EMBL" id="JBBNPS010000006">
    <property type="protein sequence ID" value="MEQ3353366.1"/>
    <property type="molecule type" value="Genomic_DNA"/>
</dbReference>
<keyword evidence="3" id="KW-1185">Reference proteome</keyword>
<organism evidence="2 3">
    <name type="scientific">Aedoeadaptatus acetigenes</name>
    <dbReference type="NCBI Taxonomy" id="2981723"/>
    <lineage>
        <taxon>Bacteria</taxon>
        <taxon>Bacillati</taxon>
        <taxon>Bacillota</taxon>
        <taxon>Tissierellia</taxon>
        <taxon>Tissierellales</taxon>
        <taxon>Peptoniphilaceae</taxon>
        <taxon>Aedoeadaptatus</taxon>
    </lineage>
</organism>
<feature type="transmembrane region" description="Helical" evidence="1">
    <location>
        <begin position="182"/>
        <end position="201"/>
    </location>
</feature>
<name>A0ABV1J7D4_9FIRM</name>
<evidence type="ECO:0000313" key="3">
    <source>
        <dbReference type="Proteomes" id="UP001481872"/>
    </source>
</evidence>
<dbReference type="Proteomes" id="UP001481872">
    <property type="component" value="Unassembled WGS sequence"/>
</dbReference>
<dbReference type="RefSeq" id="WP_349053714.1">
    <property type="nucleotide sequence ID" value="NZ_JBBNPS010000006.1"/>
</dbReference>
<evidence type="ECO:0000313" key="2">
    <source>
        <dbReference type="EMBL" id="MEQ3353366.1"/>
    </source>
</evidence>
<sequence>MICELKKCWGYQSIRFLVLFIFLCPIIVSLIFIHGAESYEFNNGEIKYRMGIEALRDKGNRTENNIDYLDEAKVHQPLKYLIENWEKENAYEKMEAKYPEYYHILYEAYESPLHGKEYNIKNAEADNFYEEVNARRKERMEIEQARELNIDDLIWLNKLEEQIQGPFIIGNTNSWIVLIKSLYLSFAGLLFLLILVGNFIFSIDRELNMEEILYVKGCKSLLLKKKKLNTYLLTSLLSLIYASLTCILMVRILGGRLPNISIQIIPQLLISPYNMTGWTMLALYLILAFIGIGVILILNSVISDGFKNPIISALISISILFFCFYLKNKTYASIGLRQLILLLPSSSIDILRILSIVSFVNFFRIKVSLFTLAIAINVGLLLLGYILYFIFNRLRRYN</sequence>
<feature type="transmembrane region" description="Helical" evidence="1">
    <location>
        <begin position="369"/>
        <end position="391"/>
    </location>
</feature>
<feature type="transmembrane region" description="Helical" evidence="1">
    <location>
        <begin position="14"/>
        <end position="33"/>
    </location>
</feature>
<keyword evidence="1" id="KW-0472">Membrane</keyword>
<feature type="transmembrane region" description="Helical" evidence="1">
    <location>
        <begin position="275"/>
        <end position="298"/>
    </location>
</feature>
<keyword evidence="1" id="KW-0812">Transmembrane</keyword>
<protein>
    <recommendedName>
        <fullName evidence="4">ABC-2 family transporter protein</fullName>
    </recommendedName>
</protein>
<evidence type="ECO:0008006" key="4">
    <source>
        <dbReference type="Google" id="ProtNLM"/>
    </source>
</evidence>